<dbReference type="AlphaFoldDB" id="A0A220U190"/>
<accession>A0A220U190</accession>
<dbReference type="EMBL" id="CP022315">
    <property type="protein sequence ID" value="ASK61859.1"/>
    <property type="molecule type" value="Genomic_DNA"/>
</dbReference>
<dbReference type="InterPro" id="IPR050902">
    <property type="entry name" value="ABC_Transporter_SBP"/>
</dbReference>
<dbReference type="PROSITE" id="PS51257">
    <property type="entry name" value="PROKAR_LIPOPROTEIN"/>
    <property type="match status" value="1"/>
</dbReference>
<proteinExistence type="inferred from homology"/>
<dbReference type="Proteomes" id="UP000198312">
    <property type="component" value="Chromosome"/>
</dbReference>
<dbReference type="InterPro" id="IPR002491">
    <property type="entry name" value="ABC_transptr_periplasmic_BD"/>
</dbReference>
<evidence type="ECO:0000256" key="3">
    <source>
        <dbReference type="SAM" id="Coils"/>
    </source>
</evidence>
<dbReference type="RefSeq" id="WP_089061119.1">
    <property type="nucleotide sequence ID" value="NZ_CP022315.1"/>
</dbReference>
<evidence type="ECO:0000313" key="7">
    <source>
        <dbReference type="Proteomes" id="UP000198312"/>
    </source>
</evidence>
<dbReference type="CDD" id="cd01143">
    <property type="entry name" value="YvrC"/>
    <property type="match status" value="1"/>
</dbReference>
<dbReference type="SUPFAM" id="SSF53807">
    <property type="entry name" value="Helical backbone' metal receptor"/>
    <property type="match status" value="1"/>
</dbReference>
<evidence type="ECO:0000313" key="6">
    <source>
        <dbReference type="EMBL" id="ASK61859.1"/>
    </source>
</evidence>
<evidence type="ECO:0000256" key="2">
    <source>
        <dbReference type="ARBA" id="ARBA00022729"/>
    </source>
</evidence>
<organism evidence="6 7">
    <name type="scientific">Virgibacillus phasianinus</name>
    <dbReference type="NCBI Taxonomy" id="2017483"/>
    <lineage>
        <taxon>Bacteria</taxon>
        <taxon>Bacillati</taxon>
        <taxon>Bacillota</taxon>
        <taxon>Bacilli</taxon>
        <taxon>Bacillales</taxon>
        <taxon>Bacillaceae</taxon>
        <taxon>Virgibacillus</taxon>
    </lineage>
</organism>
<dbReference type="PANTHER" id="PTHR30535">
    <property type="entry name" value="VITAMIN B12-BINDING PROTEIN"/>
    <property type="match status" value="1"/>
</dbReference>
<comment type="similarity">
    <text evidence="1">Belongs to the bacterial solute-binding protein 8 family.</text>
</comment>
<dbReference type="InterPro" id="IPR054828">
    <property type="entry name" value="Vit_B12_bind_prot"/>
</dbReference>
<keyword evidence="7" id="KW-1185">Reference proteome</keyword>
<keyword evidence="3" id="KW-0175">Coiled coil</keyword>
<evidence type="ECO:0000256" key="4">
    <source>
        <dbReference type="SAM" id="SignalP"/>
    </source>
</evidence>
<sequence>MKKVILFLLTAMLLLVILAGCGSAEDLSKKSNGSANEAKTEQTAEKAAFPLSVKDGTGEELTIEKKPERIVSVLPSNTEIAFALGLGQQIVGVSDHDNYPEEATKKEKIGGLELNVEKILSLNPDLVLADQTNDAKALKQIKEAGIPVLIVGEATDFEGVYSNIELIGKTTGTQKEADKVIKGMKEKLASLKEKASAIKEDKRKDVYIELSPAPEIYTAGKNTFMDTLLSIIHADNASANQNGWSKVNEEAVIAANPDVIITTYGAYVDDPAAEVSSRDGWEDITAVKKNQIFDINADLTNRPGPRLVEGVEELGKAVYPDVFAK</sequence>
<dbReference type="GO" id="GO:0071281">
    <property type="term" value="P:cellular response to iron ion"/>
    <property type="evidence" value="ECO:0007669"/>
    <property type="project" value="TreeGrafter"/>
</dbReference>
<name>A0A220U190_9BACI</name>
<evidence type="ECO:0000259" key="5">
    <source>
        <dbReference type="PROSITE" id="PS50983"/>
    </source>
</evidence>
<dbReference type="OrthoDB" id="9816357at2"/>
<dbReference type="PROSITE" id="PS50983">
    <property type="entry name" value="FE_B12_PBP"/>
    <property type="match status" value="1"/>
</dbReference>
<feature type="domain" description="Fe/B12 periplasmic-binding" evidence="5">
    <location>
        <begin position="69"/>
        <end position="322"/>
    </location>
</feature>
<keyword evidence="2 4" id="KW-0732">Signal</keyword>
<feature type="coiled-coil region" evidence="3">
    <location>
        <begin position="174"/>
        <end position="201"/>
    </location>
</feature>
<dbReference type="KEGG" id="vil:CFK37_06640"/>
<evidence type="ECO:0000256" key="1">
    <source>
        <dbReference type="ARBA" id="ARBA00008814"/>
    </source>
</evidence>
<protein>
    <submittedName>
        <fullName evidence="6">ABC transporter substrate-binding protein</fullName>
    </submittedName>
</protein>
<dbReference type="PANTHER" id="PTHR30535:SF34">
    <property type="entry name" value="MOLYBDATE-BINDING PROTEIN MOLA"/>
    <property type="match status" value="1"/>
</dbReference>
<reference evidence="6 7" key="1">
    <citation type="submission" date="2017-07" db="EMBL/GenBank/DDBJ databases">
        <title>Virgibacillus sp. LM2416.</title>
        <authorList>
            <person name="Tak E.J."/>
            <person name="Bae J.-W."/>
        </authorList>
    </citation>
    <scope>NUCLEOTIDE SEQUENCE [LARGE SCALE GENOMIC DNA]</scope>
    <source>
        <strain evidence="6 7">LM2416</strain>
    </source>
</reference>
<dbReference type="NCBIfam" id="NF038402">
    <property type="entry name" value="TroA_like"/>
    <property type="match status" value="1"/>
</dbReference>
<dbReference type="Gene3D" id="3.40.50.1980">
    <property type="entry name" value="Nitrogenase molybdenum iron protein domain"/>
    <property type="match status" value="2"/>
</dbReference>
<feature type="chain" id="PRO_5012420100" evidence="4">
    <location>
        <begin position="25"/>
        <end position="325"/>
    </location>
</feature>
<feature type="signal peptide" evidence="4">
    <location>
        <begin position="1"/>
        <end position="24"/>
    </location>
</feature>
<gene>
    <name evidence="6" type="ORF">CFK37_06640</name>
</gene>
<dbReference type="Pfam" id="PF01497">
    <property type="entry name" value="Peripla_BP_2"/>
    <property type="match status" value="1"/>
</dbReference>